<proteinExistence type="predicted"/>
<dbReference type="AlphaFoldDB" id="A0A9Q3CP77"/>
<reference evidence="2" key="1">
    <citation type="submission" date="2021-03" db="EMBL/GenBank/DDBJ databases">
        <title>Draft genome sequence of rust myrtle Austropuccinia psidii MF-1, a brazilian biotype.</title>
        <authorList>
            <person name="Quecine M.C."/>
            <person name="Pachon D.M.R."/>
            <person name="Bonatelli M.L."/>
            <person name="Correr F.H."/>
            <person name="Franceschini L.M."/>
            <person name="Leite T.F."/>
            <person name="Margarido G.R.A."/>
            <person name="Almeida C.A."/>
            <person name="Ferrarezi J.A."/>
            <person name="Labate C.A."/>
        </authorList>
    </citation>
    <scope>NUCLEOTIDE SEQUENCE</scope>
    <source>
        <strain evidence="2">MF-1</strain>
    </source>
</reference>
<gene>
    <name evidence="2" type="ORF">O181_027042</name>
</gene>
<keyword evidence="3" id="KW-1185">Reference proteome</keyword>
<dbReference type="OrthoDB" id="43547at2759"/>
<sequence>MPSTRPGASYNPSRSLQKGYRRDYCRSQSVTEGKGSGNGSQTDQLCHSKADTTVLPSSRADTATRTVIEHVQSHPEGLNKCIASQRVPDTFRSVEKMY</sequence>
<dbReference type="Proteomes" id="UP000765509">
    <property type="component" value="Unassembled WGS sequence"/>
</dbReference>
<feature type="region of interest" description="Disordered" evidence="1">
    <location>
        <begin position="1"/>
        <end position="61"/>
    </location>
</feature>
<dbReference type="EMBL" id="AVOT02009080">
    <property type="protein sequence ID" value="MBW0487327.1"/>
    <property type="molecule type" value="Genomic_DNA"/>
</dbReference>
<organism evidence="2 3">
    <name type="scientific">Austropuccinia psidii MF-1</name>
    <dbReference type="NCBI Taxonomy" id="1389203"/>
    <lineage>
        <taxon>Eukaryota</taxon>
        <taxon>Fungi</taxon>
        <taxon>Dikarya</taxon>
        <taxon>Basidiomycota</taxon>
        <taxon>Pucciniomycotina</taxon>
        <taxon>Pucciniomycetes</taxon>
        <taxon>Pucciniales</taxon>
        <taxon>Sphaerophragmiaceae</taxon>
        <taxon>Austropuccinia</taxon>
    </lineage>
</organism>
<name>A0A9Q3CP77_9BASI</name>
<evidence type="ECO:0000313" key="2">
    <source>
        <dbReference type="EMBL" id="MBW0487327.1"/>
    </source>
</evidence>
<protein>
    <submittedName>
        <fullName evidence="2">Uncharacterized protein</fullName>
    </submittedName>
</protein>
<evidence type="ECO:0000313" key="3">
    <source>
        <dbReference type="Proteomes" id="UP000765509"/>
    </source>
</evidence>
<evidence type="ECO:0000256" key="1">
    <source>
        <dbReference type="SAM" id="MobiDB-lite"/>
    </source>
</evidence>
<accession>A0A9Q3CP77</accession>
<comment type="caution">
    <text evidence="2">The sequence shown here is derived from an EMBL/GenBank/DDBJ whole genome shotgun (WGS) entry which is preliminary data.</text>
</comment>